<dbReference type="InterPro" id="IPR024572">
    <property type="entry name" value="RcnB"/>
</dbReference>
<evidence type="ECO:0000256" key="1">
    <source>
        <dbReference type="SAM" id="MobiDB-lite"/>
    </source>
</evidence>
<proteinExistence type="predicted"/>
<name>A0A554WIM6_9BURK</name>
<dbReference type="Gene3D" id="3.10.450.160">
    <property type="entry name" value="inner membrane protein cigr"/>
    <property type="match status" value="1"/>
</dbReference>
<protein>
    <submittedName>
        <fullName evidence="3">Nickel/cobalt transporter regulator</fullName>
    </submittedName>
</protein>
<evidence type="ECO:0000313" key="3">
    <source>
        <dbReference type="EMBL" id="TSE23431.1"/>
    </source>
</evidence>
<feature type="region of interest" description="Disordered" evidence="1">
    <location>
        <begin position="30"/>
        <end position="64"/>
    </location>
</feature>
<dbReference type="EMBL" id="VJND01000017">
    <property type="protein sequence ID" value="TSE23431.1"/>
    <property type="molecule type" value="Genomic_DNA"/>
</dbReference>
<comment type="caution">
    <text evidence="3">The sequence shown here is derived from an EMBL/GenBank/DDBJ whole genome shotgun (WGS) entry which is preliminary data.</text>
</comment>
<keyword evidence="4" id="KW-1185">Reference proteome</keyword>
<gene>
    <name evidence="3" type="ORF">Tsedi_02212</name>
</gene>
<sequence length="177" mass="18275">MASIDAGRTWRVALALAAGMALAGLAAAGKPDDKGGGHGRPAWVQPGEDARHDAAKPGRDERLAPPAAGVALGAYFGEREREAVRLVFGAQVQAGRCPPGLAKKANGCRPPGLTKPWKLGQPLPAGVTIHALPPELKRRLGEPPPGYRFVRIGADILLIAIGTAIVVDAIEDLAGLL</sequence>
<reference evidence="3 4" key="1">
    <citation type="submission" date="2019-07" db="EMBL/GenBank/DDBJ databases">
        <title>Tepidimonas sediminis YIM 72259 draft genome.</title>
        <authorList>
            <person name="Da Costa M.S."/>
            <person name="Froufe H.J.C."/>
            <person name="Egas C."/>
            <person name="Albuquerque L."/>
        </authorList>
    </citation>
    <scope>NUCLEOTIDE SEQUENCE [LARGE SCALE GENOMIC DNA]</scope>
    <source>
        <strain evidence="3 4">YIM 72259</strain>
    </source>
</reference>
<dbReference type="RefSeq" id="WP_185970659.1">
    <property type="nucleotide sequence ID" value="NZ_VJND01000017.1"/>
</dbReference>
<accession>A0A554WIM6</accession>
<feature type="chain" id="PRO_5022166742" evidence="2">
    <location>
        <begin position="24"/>
        <end position="177"/>
    </location>
</feature>
<feature type="compositionally biased region" description="Basic and acidic residues" evidence="1">
    <location>
        <begin position="48"/>
        <end position="63"/>
    </location>
</feature>
<organism evidence="3 4">
    <name type="scientific">Tepidimonas sediminis</name>
    <dbReference type="NCBI Taxonomy" id="2588941"/>
    <lineage>
        <taxon>Bacteria</taxon>
        <taxon>Pseudomonadati</taxon>
        <taxon>Pseudomonadota</taxon>
        <taxon>Betaproteobacteria</taxon>
        <taxon>Burkholderiales</taxon>
        <taxon>Tepidimonas</taxon>
    </lineage>
</organism>
<evidence type="ECO:0000256" key="2">
    <source>
        <dbReference type="SAM" id="SignalP"/>
    </source>
</evidence>
<feature type="signal peptide" evidence="2">
    <location>
        <begin position="1"/>
        <end position="23"/>
    </location>
</feature>
<keyword evidence="2" id="KW-0732">Signal</keyword>
<dbReference type="Proteomes" id="UP000320225">
    <property type="component" value="Unassembled WGS sequence"/>
</dbReference>
<evidence type="ECO:0000313" key="4">
    <source>
        <dbReference type="Proteomes" id="UP000320225"/>
    </source>
</evidence>
<dbReference type="AlphaFoldDB" id="A0A554WIM6"/>
<dbReference type="Pfam" id="PF11776">
    <property type="entry name" value="RcnB"/>
    <property type="match status" value="1"/>
</dbReference>